<gene>
    <name evidence="2" type="ORF">AGERDE_LOCUS1156</name>
</gene>
<protein>
    <submittedName>
        <fullName evidence="2">2036_t:CDS:1</fullName>
    </submittedName>
</protein>
<evidence type="ECO:0000313" key="3">
    <source>
        <dbReference type="Proteomes" id="UP000789831"/>
    </source>
</evidence>
<feature type="compositionally biased region" description="Low complexity" evidence="1">
    <location>
        <begin position="13"/>
        <end position="25"/>
    </location>
</feature>
<keyword evidence="3" id="KW-1185">Reference proteome</keyword>
<sequence>MASTQVPTEQSVPETTLPTASTTITTPKTELETLALESLAKLDTLITLAGQVFQTLDAYSRQKPVNEDNEGEFEQLKRENFGIGGSEVREGETGKEDAVFSVENVVDVVERYRETEAELKEFVGKVDALKTKTETITTTITDDGISKLEPSSSTITTAISTTSVTITEQQLSLLPPSQQQEVTDENPVIVSLLQRRDEILKQSNEQSEQLSTLLEQMYRLQFIGQTLIGSFDQPINLEGEQVEGEKGGGNGGEKAEDTGMTIRESLEEKKDEMGSENDAMIL</sequence>
<proteinExistence type="predicted"/>
<organism evidence="2 3">
    <name type="scientific">Ambispora gerdemannii</name>
    <dbReference type="NCBI Taxonomy" id="144530"/>
    <lineage>
        <taxon>Eukaryota</taxon>
        <taxon>Fungi</taxon>
        <taxon>Fungi incertae sedis</taxon>
        <taxon>Mucoromycota</taxon>
        <taxon>Glomeromycotina</taxon>
        <taxon>Glomeromycetes</taxon>
        <taxon>Archaeosporales</taxon>
        <taxon>Ambisporaceae</taxon>
        <taxon>Ambispora</taxon>
    </lineage>
</organism>
<feature type="region of interest" description="Disordered" evidence="1">
    <location>
        <begin position="1"/>
        <end position="25"/>
    </location>
</feature>
<reference evidence="2" key="1">
    <citation type="submission" date="2021-06" db="EMBL/GenBank/DDBJ databases">
        <authorList>
            <person name="Kallberg Y."/>
            <person name="Tangrot J."/>
            <person name="Rosling A."/>
        </authorList>
    </citation>
    <scope>NUCLEOTIDE SEQUENCE</scope>
    <source>
        <strain evidence="2">MT106</strain>
    </source>
</reference>
<accession>A0A9N8V975</accession>
<feature type="compositionally biased region" description="Basic and acidic residues" evidence="1">
    <location>
        <begin position="264"/>
        <end position="273"/>
    </location>
</feature>
<dbReference type="OrthoDB" id="10586476at2759"/>
<evidence type="ECO:0000256" key="1">
    <source>
        <dbReference type="SAM" id="MobiDB-lite"/>
    </source>
</evidence>
<feature type="compositionally biased region" description="Polar residues" evidence="1">
    <location>
        <begin position="1"/>
        <end position="12"/>
    </location>
</feature>
<comment type="caution">
    <text evidence="2">The sequence shown here is derived from an EMBL/GenBank/DDBJ whole genome shotgun (WGS) entry which is preliminary data.</text>
</comment>
<dbReference type="AlphaFoldDB" id="A0A9N8V975"/>
<dbReference type="Proteomes" id="UP000789831">
    <property type="component" value="Unassembled WGS sequence"/>
</dbReference>
<name>A0A9N8V975_9GLOM</name>
<evidence type="ECO:0000313" key="2">
    <source>
        <dbReference type="EMBL" id="CAG8442273.1"/>
    </source>
</evidence>
<feature type="region of interest" description="Disordered" evidence="1">
    <location>
        <begin position="241"/>
        <end position="282"/>
    </location>
</feature>
<dbReference type="EMBL" id="CAJVPL010000075">
    <property type="protein sequence ID" value="CAG8442273.1"/>
    <property type="molecule type" value="Genomic_DNA"/>
</dbReference>